<evidence type="ECO:0000256" key="3">
    <source>
        <dbReference type="ARBA" id="ARBA00022737"/>
    </source>
</evidence>
<organism evidence="7 8">
    <name type="scientific">Aquimarina brevivitae</name>
    <dbReference type="NCBI Taxonomy" id="323412"/>
    <lineage>
        <taxon>Bacteria</taxon>
        <taxon>Pseudomonadati</taxon>
        <taxon>Bacteroidota</taxon>
        <taxon>Flavobacteriia</taxon>
        <taxon>Flavobacteriales</taxon>
        <taxon>Flavobacteriaceae</taxon>
        <taxon>Aquimarina</taxon>
    </lineage>
</organism>
<dbReference type="InterPro" id="IPR026444">
    <property type="entry name" value="Secre_tail"/>
</dbReference>
<dbReference type="OrthoDB" id="3179827at2"/>
<dbReference type="EMBL" id="SGXE01000003">
    <property type="protein sequence ID" value="RZS92454.1"/>
    <property type="molecule type" value="Genomic_DNA"/>
</dbReference>
<dbReference type="RefSeq" id="WP_130287138.1">
    <property type="nucleotide sequence ID" value="NZ_SGXE01000003.1"/>
</dbReference>
<dbReference type="InterPro" id="IPR013783">
    <property type="entry name" value="Ig-like_fold"/>
</dbReference>
<feature type="domain" description="Pesticidal crystal protein Cry22Aa Ig-like" evidence="5">
    <location>
        <begin position="950"/>
        <end position="1016"/>
    </location>
</feature>
<dbReference type="NCBIfam" id="TIGR04183">
    <property type="entry name" value="Por_Secre_tail"/>
    <property type="match status" value="1"/>
</dbReference>
<dbReference type="Pfam" id="PF16403">
    <property type="entry name" value="Bact_surface_Ig-like"/>
    <property type="match status" value="7"/>
</dbReference>
<sequence length="1636" mass="176642">MAKKLLSLLALFFSLVTFAQTTAIPDSNFEQALIDLGIDSDGIINGQVLTSDISSITSLTIEGKNISDLTGIEDFVALEALECRYNNITEVDISNNVLLKDVLFGNNRLTTLDLSANNDLILIGAESNDLNEIVLPSTPTKVIGVNFNNNELTKLDLSVLPELRQIRLNDNLLLSELIVTNISYTRVTTFETRRTPLLSCIEVDDPTYSAANWTTIDANNSFSTDCPPIITLIGANPQIIELGAGYTELGATTNDGSAIVIDDTEFVDATGTYTIYYDATDATGNDAIQITRTVNVVDSNSQVGNALDFDGADDIVVVPNNTVLEFETGIIETWVKPDWDSGTQGYNPSFLGLRDQNGARFSFHIRDDYSALDLYNGGVSTLNYTFTQGQWYHIALVLKATETDVYINGDYEGTINRSINTSQTGKNLNIGSSNGISEYFKGEIDDIRIWSGSTTYCETVYYRYAELVGNETGLIAYYNFDQGIAGTDNSSETVLTNLSSNGLNGTLFNFTLAGGSSNWIVSGATHVLADNCYTAILDQNFEQALIDLGIDSDGVINGLVLTSDISAITSLVIEELDISDLTGIADFTALELLRVRGNDLTQLDLSSNLELRTLYAGYNFLTTIDLSSNTKLSRLGLEGNGLVEFIISPLASNLFEFNVADNNLKEIDLSSYPTLALVIVKNNPVLERISVKNGNNGDISVFQSANTPLLSCIEVDNVSYSETNWTDIDSANNFSTDCHLDDTYVPDNNFEQALIDLGYDSVLDDYVLTDNIEVVTRLILDSKNISDLTGIEDFQALEYLRCRSNNLPDVNFSNNLELQELFIGANDLEHIDVSANTKLFRLAIESNQLTILLPSELPQSLSILNVDNNNLSTLDLSDFPNLRTLRFKNNSQLSYFDFRNGNNTNVTTFEGSSNPMLNCIEVDDPSYSTTNWTNIDAHTSFSPKCTPPLITLNGANPQIIELGAGYTELGATTDDGSDVTINTSDFIDAVGSYIIYYDATDIYGNDAVQVTRTVNVVDTTAPVITLLGDNPQTIELEAGYAELGATSDDGSDIIIDASEFMDAVGSYTIYYDATDTYGNDAVQVTRTVNVVDTTAPVITLTGDNPQIIELGDGYTELGAITDDGSALQIDTLEFLDLVGSYTIYYDATDTYGNDAVQVTRTVNVVDTTAPVITLTGANPQTLELGTGYAELGATTDDGSDVIINASAFVDAIGSYTIYYDATDASGNDAVQITRTVNVVDTTAPVITLLGANPQTIELGDGYTELGATTDDGSDVIINASAFVDAIGSYTIYYDATDASGNDAVQVIRTVNVVDTTAPIITLTGANPQTVELGAGYSELGATTDDGSDVIINASAFVDAVGSYTIYYDATDAFGNAAAQLIRTVNVVDTTAPIANCIGELPFSLDETGNLTITADAIDNGSSDLSGIKSLSIDRATFDCSDIGAPISITLTVIDNNDLVSTCSTTIRVVDTSYPVFDTATLPVDVVVGYNNAENTGYILPDYREQIILTDNCSTTLDIQQYPSPGQTVGNGVRTITIEVFDEYNNFNFYEFSLTVDETLSIEDNTIEGLSVYPVPTKDIVYFGMELDEISVITITGQKVQQLNNTASINISALPDGVYFAHIIKGQKQDVVRLIKN</sequence>
<dbReference type="InterPro" id="IPR032179">
    <property type="entry name" value="Cry22Aa_Ig-like"/>
</dbReference>
<dbReference type="SUPFAM" id="SSF52058">
    <property type="entry name" value="L domain-like"/>
    <property type="match status" value="2"/>
</dbReference>
<gene>
    <name evidence="7" type="ORF">EV197_2592</name>
</gene>
<dbReference type="Gene3D" id="2.60.40.10">
    <property type="entry name" value="Immunoglobulins"/>
    <property type="match status" value="6"/>
</dbReference>
<evidence type="ECO:0000313" key="7">
    <source>
        <dbReference type="EMBL" id="RZS92454.1"/>
    </source>
</evidence>
<dbReference type="Gene3D" id="2.60.120.200">
    <property type="match status" value="1"/>
</dbReference>
<dbReference type="PANTHER" id="PTHR47566:SF1">
    <property type="entry name" value="PROTEIN NUD1"/>
    <property type="match status" value="1"/>
</dbReference>
<dbReference type="InterPro" id="IPR013320">
    <property type="entry name" value="ConA-like_dom_sf"/>
</dbReference>
<dbReference type="Pfam" id="PF13385">
    <property type="entry name" value="Laminin_G_3"/>
    <property type="match status" value="1"/>
</dbReference>
<reference evidence="7 8" key="1">
    <citation type="submission" date="2019-02" db="EMBL/GenBank/DDBJ databases">
        <title>Genomic Encyclopedia of Type Strains, Phase IV (KMG-IV): sequencing the most valuable type-strain genomes for metagenomic binning, comparative biology and taxonomic classification.</title>
        <authorList>
            <person name="Goeker M."/>
        </authorList>
    </citation>
    <scope>NUCLEOTIDE SEQUENCE [LARGE SCALE GENOMIC DNA]</scope>
    <source>
        <strain evidence="7 8">DSM 17196</strain>
    </source>
</reference>
<evidence type="ECO:0000256" key="4">
    <source>
        <dbReference type="SAM" id="SignalP"/>
    </source>
</evidence>
<dbReference type="Pfam" id="PF18962">
    <property type="entry name" value="Por_Secre_tail"/>
    <property type="match status" value="1"/>
</dbReference>
<feature type="signal peptide" evidence="4">
    <location>
        <begin position="1"/>
        <end position="19"/>
    </location>
</feature>
<evidence type="ECO:0000259" key="5">
    <source>
        <dbReference type="Pfam" id="PF16403"/>
    </source>
</evidence>
<dbReference type="GO" id="GO:0035591">
    <property type="term" value="F:signaling adaptor activity"/>
    <property type="evidence" value="ECO:0007669"/>
    <property type="project" value="TreeGrafter"/>
</dbReference>
<feature type="domain" description="Pesticidal crystal protein Cry22Aa Ig-like" evidence="5">
    <location>
        <begin position="230"/>
        <end position="296"/>
    </location>
</feature>
<keyword evidence="3" id="KW-0677">Repeat</keyword>
<feature type="domain" description="Pesticidal crystal protein Cry22Aa Ig-like" evidence="5">
    <location>
        <begin position="1172"/>
        <end position="1238"/>
    </location>
</feature>
<accession>A0A4Q7NYT6</accession>
<keyword evidence="1" id="KW-0433">Leucine-rich repeat</keyword>
<dbReference type="GO" id="GO:0004553">
    <property type="term" value="F:hydrolase activity, hydrolyzing O-glycosyl compounds"/>
    <property type="evidence" value="ECO:0007669"/>
    <property type="project" value="UniProtKB-ARBA"/>
</dbReference>
<dbReference type="SUPFAM" id="SSF49899">
    <property type="entry name" value="Concanavalin A-like lectins/glucanases"/>
    <property type="match status" value="1"/>
</dbReference>
<evidence type="ECO:0000259" key="6">
    <source>
        <dbReference type="Pfam" id="PF18962"/>
    </source>
</evidence>
<feature type="domain" description="Secretion system C-terminal sorting" evidence="6">
    <location>
        <begin position="1571"/>
        <end position="1632"/>
    </location>
</feature>
<dbReference type="InterPro" id="IPR032675">
    <property type="entry name" value="LRR_dom_sf"/>
</dbReference>
<proteinExistence type="predicted"/>
<feature type="domain" description="Pesticidal crystal protein Cry22Aa Ig-like" evidence="5">
    <location>
        <begin position="1098"/>
        <end position="1164"/>
    </location>
</feature>
<keyword evidence="8" id="KW-1185">Reference proteome</keyword>
<dbReference type="InterPro" id="IPR052574">
    <property type="entry name" value="CDIRP"/>
</dbReference>
<dbReference type="Proteomes" id="UP000292262">
    <property type="component" value="Unassembled WGS sequence"/>
</dbReference>
<keyword evidence="2 4" id="KW-0732">Signal</keyword>
<feature type="domain" description="Pesticidal crystal protein Cry22Aa Ig-like" evidence="5">
    <location>
        <begin position="1246"/>
        <end position="1312"/>
    </location>
</feature>
<protein>
    <submittedName>
        <fullName evidence="7">Putative secreted protein (Por secretion system target)</fullName>
    </submittedName>
</protein>
<feature type="domain" description="Pesticidal crystal protein Cry22Aa Ig-like" evidence="5">
    <location>
        <begin position="1320"/>
        <end position="1386"/>
    </location>
</feature>
<feature type="domain" description="Pesticidal crystal protein Cry22Aa Ig-like" evidence="5">
    <location>
        <begin position="1024"/>
        <end position="1090"/>
    </location>
</feature>
<dbReference type="Gene3D" id="3.80.10.10">
    <property type="entry name" value="Ribonuclease Inhibitor"/>
    <property type="match status" value="3"/>
</dbReference>
<evidence type="ECO:0000256" key="2">
    <source>
        <dbReference type="ARBA" id="ARBA00022729"/>
    </source>
</evidence>
<comment type="caution">
    <text evidence="7">The sequence shown here is derived from an EMBL/GenBank/DDBJ whole genome shotgun (WGS) entry which is preliminary data.</text>
</comment>
<feature type="chain" id="PRO_5020670108" evidence="4">
    <location>
        <begin position="20"/>
        <end position="1636"/>
    </location>
</feature>
<evidence type="ECO:0000256" key="1">
    <source>
        <dbReference type="ARBA" id="ARBA00022614"/>
    </source>
</evidence>
<dbReference type="PANTHER" id="PTHR47566">
    <property type="match status" value="1"/>
</dbReference>
<evidence type="ECO:0000313" key="8">
    <source>
        <dbReference type="Proteomes" id="UP000292262"/>
    </source>
</evidence>
<name>A0A4Q7NYT6_9FLAO</name>
<dbReference type="GO" id="GO:0005975">
    <property type="term" value="P:carbohydrate metabolic process"/>
    <property type="evidence" value="ECO:0007669"/>
    <property type="project" value="UniProtKB-ARBA"/>
</dbReference>